<keyword evidence="3" id="KW-0067">ATP-binding</keyword>
<comment type="similarity">
    <text evidence="1">Belongs to the GSP E family.</text>
</comment>
<dbReference type="GO" id="GO:0005524">
    <property type="term" value="F:ATP binding"/>
    <property type="evidence" value="ECO:0007669"/>
    <property type="project" value="UniProtKB-KW"/>
</dbReference>
<dbReference type="GO" id="GO:0016887">
    <property type="term" value="F:ATP hydrolysis activity"/>
    <property type="evidence" value="ECO:0007669"/>
    <property type="project" value="TreeGrafter"/>
</dbReference>
<dbReference type="SUPFAM" id="SSF160246">
    <property type="entry name" value="EspE N-terminal domain-like"/>
    <property type="match status" value="1"/>
</dbReference>
<dbReference type="Proteomes" id="UP000176422">
    <property type="component" value="Unassembled WGS sequence"/>
</dbReference>
<evidence type="ECO:0000313" key="7">
    <source>
        <dbReference type="Proteomes" id="UP000176422"/>
    </source>
</evidence>
<protein>
    <recommendedName>
        <fullName evidence="8">AAA+ ATPase domain-containing protein</fullName>
    </recommendedName>
</protein>
<dbReference type="InterPro" id="IPR001482">
    <property type="entry name" value="T2SS/T4SS_dom"/>
</dbReference>
<dbReference type="PANTHER" id="PTHR30258">
    <property type="entry name" value="TYPE II SECRETION SYSTEM PROTEIN GSPE-RELATED"/>
    <property type="match status" value="1"/>
</dbReference>
<evidence type="ECO:0008006" key="8">
    <source>
        <dbReference type="Google" id="ProtNLM"/>
    </source>
</evidence>
<dbReference type="Gene3D" id="3.30.450.90">
    <property type="match status" value="1"/>
</dbReference>
<dbReference type="Gene3D" id="3.30.300.160">
    <property type="entry name" value="Type II secretion system, protein E, N-terminal domain"/>
    <property type="match status" value="1"/>
</dbReference>
<evidence type="ECO:0000259" key="4">
    <source>
        <dbReference type="Pfam" id="PF00437"/>
    </source>
</evidence>
<dbReference type="Gene3D" id="3.40.50.300">
    <property type="entry name" value="P-loop containing nucleotide triphosphate hydrolases"/>
    <property type="match status" value="1"/>
</dbReference>
<evidence type="ECO:0000256" key="3">
    <source>
        <dbReference type="ARBA" id="ARBA00022840"/>
    </source>
</evidence>
<dbReference type="InterPro" id="IPR007831">
    <property type="entry name" value="T2SS_GspE_N"/>
</dbReference>
<dbReference type="AlphaFoldDB" id="A0A1F8DW08"/>
<dbReference type="Pfam" id="PF00437">
    <property type="entry name" value="T2SSE"/>
    <property type="match status" value="1"/>
</dbReference>
<sequence>MQIPVQKLKEMIVNEGLITSEVFDSIVQEAQRLNQKVEDILVSRGIISSDYFYALLSRHIGIELANLSTVPIDESVLSLISLDIARQKGVAAFKREEDGSIAVAMEDPSDLKTIEFLERHLKVRVKPFLAKSGDLEKGFAIYNRALSQDFKRTIEENIKKSLEVKGDKVEDVAAALPIVAIVDNFLSYALSAHASDIHIEMLETLVLVRFRIDGILHEVTRIPKDVELPIVARIKLLAGLKIDEHYKPQDGRMRYRVGDEITDVRVSIMPTLYGEKIVMRLLPAGQKPLALEEIGMLDDMVKIVEEALKKSFGMVVSCGPTGSGKTTTLYSILNMLNKPEVNMVTVEDPIEYHIQYVNQTQINPMAGVTFASALRAFLRQDPNIILVGEIRDEETAEISVHAALTGHILLSSLHTNDAATAIPRLIDMKVPPFLIAAVLNLIISQRLVRKICVSCIESFTPTPDIVEILKHAHEELGAGKDRPMPKTLYRGRGCPVCGFTGYKGRMGIFEVMEIDNDVRSIVGSPEFSLDALVALAKQKNMVTMFEDGVRKAELGMTTMEEVLRVIRE</sequence>
<name>A0A1F8DW08_9BACT</name>
<dbReference type="InterPro" id="IPR037257">
    <property type="entry name" value="T2SS_E_N_sf"/>
</dbReference>
<evidence type="ECO:0000313" key="6">
    <source>
        <dbReference type="EMBL" id="OGM92790.1"/>
    </source>
</evidence>
<gene>
    <name evidence="6" type="ORF">A2372_01230</name>
</gene>
<evidence type="ECO:0000256" key="2">
    <source>
        <dbReference type="ARBA" id="ARBA00022741"/>
    </source>
</evidence>
<organism evidence="6 7">
    <name type="scientific">Candidatus Wolfebacteria bacterium RIFOXYB1_FULL_54_12</name>
    <dbReference type="NCBI Taxonomy" id="1802559"/>
    <lineage>
        <taxon>Bacteria</taxon>
        <taxon>Candidatus Wolfeibacteriota</taxon>
    </lineage>
</organism>
<dbReference type="CDD" id="cd01129">
    <property type="entry name" value="PulE-GspE-like"/>
    <property type="match status" value="1"/>
</dbReference>
<accession>A0A1F8DW08</accession>
<comment type="caution">
    <text evidence="6">The sequence shown here is derived from an EMBL/GenBank/DDBJ whole genome shotgun (WGS) entry which is preliminary data.</text>
</comment>
<feature type="domain" description="Bacterial type II secretion system protein E" evidence="4">
    <location>
        <begin position="176"/>
        <end position="564"/>
    </location>
</feature>
<keyword evidence="2" id="KW-0547">Nucleotide-binding</keyword>
<reference evidence="6 7" key="1">
    <citation type="journal article" date="2016" name="Nat. Commun.">
        <title>Thousands of microbial genomes shed light on interconnected biogeochemical processes in an aquifer system.</title>
        <authorList>
            <person name="Anantharaman K."/>
            <person name="Brown C.T."/>
            <person name="Hug L.A."/>
            <person name="Sharon I."/>
            <person name="Castelle C.J."/>
            <person name="Probst A.J."/>
            <person name="Thomas B.C."/>
            <person name="Singh A."/>
            <person name="Wilkins M.J."/>
            <person name="Karaoz U."/>
            <person name="Brodie E.L."/>
            <person name="Williams K.H."/>
            <person name="Hubbard S.S."/>
            <person name="Banfield J.F."/>
        </authorList>
    </citation>
    <scope>NUCLEOTIDE SEQUENCE [LARGE SCALE GENOMIC DNA]</scope>
</reference>
<proteinExistence type="inferred from homology"/>
<dbReference type="PANTHER" id="PTHR30258:SF3">
    <property type="entry name" value="SLL1921 PROTEIN"/>
    <property type="match status" value="1"/>
</dbReference>
<dbReference type="EMBL" id="MGIT01000003">
    <property type="protein sequence ID" value="OGM92790.1"/>
    <property type="molecule type" value="Genomic_DNA"/>
</dbReference>
<evidence type="ECO:0000256" key="1">
    <source>
        <dbReference type="ARBA" id="ARBA00006611"/>
    </source>
</evidence>
<feature type="domain" description="Type II secretion system protein GspE N-terminal" evidence="5">
    <location>
        <begin position="61"/>
        <end position="137"/>
    </location>
</feature>
<evidence type="ECO:0000259" key="5">
    <source>
        <dbReference type="Pfam" id="PF05157"/>
    </source>
</evidence>
<dbReference type="GO" id="GO:0005886">
    <property type="term" value="C:plasma membrane"/>
    <property type="evidence" value="ECO:0007669"/>
    <property type="project" value="TreeGrafter"/>
</dbReference>
<dbReference type="SUPFAM" id="SSF52540">
    <property type="entry name" value="P-loop containing nucleoside triphosphate hydrolases"/>
    <property type="match status" value="1"/>
</dbReference>
<dbReference type="InterPro" id="IPR027417">
    <property type="entry name" value="P-loop_NTPase"/>
</dbReference>
<dbReference type="STRING" id="1802559.A2372_01230"/>
<dbReference type="Pfam" id="PF05157">
    <property type="entry name" value="MshEN"/>
    <property type="match status" value="1"/>
</dbReference>